<proteinExistence type="predicted"/>
<protein>
    <submittedName>
        <fullName evidence="2">Uncharacterized protein</fullName>
    </submittedName>
</protein>
<feature type="signal peptide" evidence="1">
    <location>
        <begin position="1"/>
        <end position="22"/>
    </location>
</feature>
<dbReference type="RefSeq" id="WP_087843553.1">
    <property type="nucleotide sequence ID" value="NZ_FYAK01000001.1"/>
</dbReference>
<dbReference type="EMBL" id="FYAK01000001">
    <property type="protein sequence ID" value="SMY31864.1"/>
    <property type="molecule type" value="Genomic_DNA"/>
</dbReference>
<sequence>MKYFKYVFLITILSLTSYSASAKDGDFMGKVSFDNTKMNNVSLQRYRVNRSIDKSYSGVSIKQKPVMLTFQQKLLSAADK</sequence>
<keyword evidence="3" id="KW-1185">Reference proteome</keyword>
<feature type="chain" id="PRO_5012531783" evidence="1">
    <location>
        <begin position="23"/>
        <end position="80"/>
    </location>
</feature>
<evidence type="ECO:0000313" key="3">
    <source>
        <dbReference type="Proteomes" id="UP000195963"/>
    </source>
</evidence>
<keyword evidence="1" id="KW-0732">Signal</keyword>
<accession>A0A1Y6M5N0</accession>
<evidence type="ECO:0000256" key="1">
    <source>
        <dbReference type="SAM" id="SignalP"/>
    </source>
</evidence>
<reference evidence="3" key="1">
    <citation type="submission" date="2017-06" db="EMBL/GenBank/DDBJ databases">
        <authorList>
            <person name="Rodrigo-Torres L."/>
            <person name="Arahal R.D."/>
            <person name="Lucena T."/>
        </authorList>
    </citation>
    <scope>NUCLEOTIDE SEQUENCE [LARGE SCALE GENOMIC DNA]</scope>
    <source>
        <strain evidence="3">CECT 9190</strain>
    </source>
</reference>
<dbReference type="AlphaFoldDB" id="A0A1Y6M5N0"/>
<evidence type="ECO:0000313" key="2">
    <source>
        <dbReference type="EMBL" id="SMY31864.1"/>
    </source>
</evidence>
<name>A0A1Y6M5N0_9GAMM</name>
<gene>
    <name evidence="2" type="ORF">PMAL9190_00237</name>
</gene>
<organism evidence="2 3">
    <name type="scientific">Photobacterium malacitanum</name>
    <dbReference type="NCBI Taxonomy" id="2204294"/>
    <lineage>
        <taxon>Bacteria</taxon>
        <taxon>Pseudomonadati</taxon>
        <taxon>Pseudomonadota</taxon>
        <taxon>Gammaproteobacteria</taxon>
        <taxon>Vibrionales</taxon>
        <taxon>Vibrionaceae</taxon>
        <taxon>Photobacterium</taxon>
    </lineage>
</organism>
<dbReference type="Proteomes" id="UP000195963">
    <property type="component" value="Unassembled WGS sequence"/>
</dbReference>